<proteinExistence type="predicted"/>
<name>A0A0J1BJB5_RHOIS</name>
<organism evidence="1 2">
    <name type="scientific">Rhodopirellula islandica</name>
    <dbReference type="NCBI Taxonomy" id="595434"/>
    <lineage>
        <taxon>Bacteria</taxon>
        <taxon>Pseudomonadati</taxon>
        <taxon>Planctomycetota</taxon>
        <taxon>Planctomycetia</taxon>
        <taxon>Pirellulales</taxon>
        <taxon>Pirellulaceae</taxon>
        <taxon>Rhodopirellula</taxon>
    </lineage>
</organism>
<gene>
    <name evidence="1" type="ORF">RISK_001406</name>
</gene>
<accession>A0A0J1BJB5</accession>
<dbReference type="AlphaFoldDB" id="A0A0J1BJB5"/>
<evidence type="ECO:0000313" key="2">
    <source>
        <dbReference type="Proteomes" id="UP000036367"/>
    </source>
</evidence>
<dbReference type="Proteomes" id="UP000036367">
    <property type="component" value="Unassembled WGS sequence"/>
</dbReference>
<keyword evidence="2" id="KW-1185">Reference proteome</keyword>
<sequence>MASRMVPATLGGIVDDGPVRGDMAMSVRGLGADAPSYR</sequence>
<dbReference type="STRING" id="595434.RISK_001406"/>
<reference evidence="1" key="1">
    <citation type="submission" date="2015-05" db="EMBL/GenBank/DDBJ databases">
        <title>Permanent draft genome of Rhodopirellula islandicus K833.</title>
        <authorList>
            <person name="Kizina J."/>
            <person name="Richter M."/>
            <person name="Glockner F.O."/>
            <person name="Harder J."/>
        </authorList>
    </citation>
    <scope>NUCLEOTIDE SEQUENCE [LARGE SCALE GENOMIC DNA]</scope>
    <source>
        <strain evidence="1">K833</strain>
    </source>
</reference>
<evidence type="ECO:0000313" key="1">
    <source>
        <dbReference type="EMBL" id="KLU06651.1"/>
    </source>
</evidence>
<protein>
    <submittedName>
        <fullName evidence="1">Uncharacterized protein</fullName>
    </submittedName>
</protein>
<comment type="caution">
    <text evidence="1">The sequence shown here is derived from an EMBL/GenBank/DDBJ whole genome shotgun (WGS) entry which is preliminary data.</text>
</comment>
<dbReference type="EMBL" id="LECT01000014">
    <property type="protein sequence ID" value="KLU06651.1"/>
    <property type="molecule type" value="Genomic_DNA"/>
</dbReference>
<dbReference type="PATRIC" id="fig|595434.4.peg.1349"/>